<gene>
    <name evidence="3" type="primary">cle-1_4</name>
    <name evidence="3" type="ORF">SK128_027663</name>
</gene>
<dbReference type="InterPro" id="IPR016186">
    <property type="entry name" value="C-type_lectin-like/link_sf"/>
</dbReference>
<organism evidence="3 4">
    <name type="scientific">Halocaridina rubra</name>
    <name type="common">Hawaiian red shrimp</name>
    <dbReference type="NCBI Taxonomy" id="373956"/>
    <lineage>
        <taxon>Eukaryota</taxon>
        <taxon>Metazoa</taxon>
        <taxon>Ecdysozoa</taxon>
        <taxon>Arthropoda</taxon>
        <taxon>Crustacea</taxon>
        <taxon>Multicrustacea</taxon>
        <taxon>Malacostraca</taxon>
        <taxon>Eumalacostraca</taxon>
        <taxon>Eucarida</taxon>
        <taxon>Decapoda</taxon>
        <taxon>Pleocyemata</taxon>
        <taxon>Caridea</taxon>
        <taxon>Atyoidea</taxon>
        <taxon>Atyidae</taxon>
        <taxon>Halocaridina</taxon>
    </lineage>
</organism>
<dbReference type="InterPro" id="IPR045463">
    <property type="entry name" value="XV/XVIII_trimerization_dom"/>
</dbReference>
<dbReference type="InterPro" id="IPR010515">
    <property type="entry name" value="Collagenase_NC10/endostatin"/>
</dbReference>
<feature type="domain" description="Collagenase NC10/endostatin" evidence="1">
    <location>
        <begin position="80"/>
        <end position="245"/>
    </location>
</feature>
<dbReference type="Pfam" id="PF06482">
    <property type="entry name" value="Endostatin"/>
    <property type="match status" value="1"/>
</dbReference>
<evidence type="ECO:0000259" key="1">
    <source>
        <dbReference type="Pfam" id="PF06482"/>
    </source>
</evidence>
<feature type="domain" description="Collagen type XV/XVIII trimerization" evidence="2">
    <location>
        <begin position="2"/>
        <end position="37"/>
    </location>
</feature>
<name>A0AAN8WSW8_HALRR</name>
<dbReference type="Pfam" id="PF20010">
    <property type="entry name" value="Collagen_trimer"/>
    <property type="match status" value="1"/>
</dbReference>
<dbReference type="AlphaFoldDB" id="A0AAN8WSW8"/>
<keyword evidence="4" id="KW-1185">Reference proteome</keyword>
<dbReference type="Proteomes" id="UP001381693">
    <property type="component" value="Unassembled WGS sequence"/>
</dbReference>
<evidence type="ECO:0000313" key="3">
    <source>
        <dbReference type="EMBL" id="KAK7065734.1"/>
    </source>
</evidence>
<protein>
    <submittedName>
        <fullName evidence="3">Collagenase NC10 and Endostatin</fullName>
    </submittedName>
</protein>
<comment type="caution">
    <text evidence="3">The sequence shown here is derived from an EMBL/GenBank/DDBJ whole genome shotgun (WGS) entry which is preliminary data.</text>
</comment>
<dbReference type="Gene3D" id="3.10.100.10">
    <property type="entry name" value="Mannose-Binding Protein A, subunit A"/>
    <property type="match status" value="1"/>
</dbReference>
<proteinExistence type="predicted"/>
<dbReference type="InterPro" id="IPR016187">
    <property type="entry name" value="CTDL_fold"/>
</dbReference>
<dbReference type="EMBL" id="JAXCGZ010019979">
    <property type="protein sequence ID" value="KAK7065734.1"/>
    <property type="molecule type" value="Genomic_DNA"/>
</dbReference>
<sequence length="285" mass="31699">MSELSPLGTITFILDEEALLVRVSAGWQYVALGSIVPLPNSTPSPVTTPLNTESARPPSLEVDSLINALDGPKQSHSQMLRLAALNEPRTGDMTGVRGADYACYREARKAGLRGTFRALLTSRVQNLDSIVRYSDRDLPVVNLKGEILFNSWKDAFGGSGGVFSQKPRIFSFDGKDVLRDPTWPQKYIWHGSDLHGERSLSSYCDAWNTKAKDIVGLASSLMKNRLLGQEKLGCHNSFAVLCIEATGQHYYRRKRHAIVPDSRDVELTSDEYQNFLHFVVKDVEV</sequence>
<dbReference type="SUPFAM" id="SSF56436">
    <property type="entry name" value="C-type lectin-like"/>
    <property type="match status" value="1"/>
</dbReference>
<reference evidence="3 4" key="1">
    <citation type="submission" date="2023-11" db="EMBL/GenBank/DDBJ databases">
        <title>Halocaridina rubra genome assembly.</title>
        <authorList>
            <person name="Smith C."/>
        </authorList>
    </citation>
    <scope>NUCLEOTIDE SEQUENCE [LARGE SCALE GENOMIC DNA]</scope>
    <source>
        <strain evidence="3">EP-1</strain>
        <tissue evidence="3">Whole</tissue>
    </source>
</reference>
<evidence type="ECO:0000259" key="2">
    <source>
        <dbReference type="Pfam" id="PF20010"/>
    </source>
</evidence>
<evidence type="ECO:0000313" key="4">
    <source>
        <dbReference type="Proteomes" id="UP001381693"/>
    </source>
</evidence>
<dbReference type="Gene3D" id="3.40.1620.70">
    <property type="match status" value="1"/>
</dbReference>
<accession>A0AAN8WSW8</accession>